<reference evidence="2 3" key="1">
    <citation type="submission" date="2015-01" db="EMBL/GenBank/DDBJ databases">
        <title>Evolution of Trichinella species and genotypes.</title>
        <authorList>
            <person name="Korhonen P.K."/>
            <person name="Edoardo P."/>
            <person name="Giuseppe L.R."/>
            <person name="Gasser R.B."/>
        </authorList>
    </citation>
    <scope>NUCLEOTIDE SEQUENCE [LARGE SCALE GENOMIC DNA]</scope>
    <source>
        <strain evidence="2">ISS417</strain>
    </source>
</reference>
<name>A0A0V0UBS6_9BILA</name>
<evidence type="ECO:0000313" key="3">
    <source>
        <dbReference type="Proteomes" id="UP000055048"/>
    </source>
</evidence>
<protein>
    <submittedName>
        <fullName evidence="2">Uncharacterized protein</fullName>
    </submittedName>
</protein>
<evidence type="ECO:0000313" key="2">
    <source>
        <dbReference type="EMBL" id="KRX48696.1"/>
    </source>
</evidence>
<feature type="region of interest" description="Disordered" evidence="1">
    <location>
        <begin position="43"/>
        <end position="112"/>
    </location>
</feature>
<dbReference type="Proteomes" id="UP000055048">
    <property type="component" value="Unassembled WGS sequence"/>
</dbReference>
<accession>A0A0V0UBS6</accession>
<dbReference type="EMBL" id="JYDJ01000025">
    <property type="protein sequence ID" value="KRX48696.1"/>
    <property type="molecule type" value="Genomic_DNA"/>
</dbReference>
<gene>
    <name evidence="2" type="ORF">T05_13700</name>
</gene>
<proteinExistence type="predicted"/>
<dbReference type="AlphaFoldDB" id="A0A0V0UBS6"/>
<keyword evidence="3" id="KW-1185">Reference proteome</keyword>
<evidence type="ECO:0000256" key="1">
    <source>
        <dbReference type="SAM" id="MobiDB-lite"/>
    </source>
</evidence>
<feature type="compositionally biased region" description="Polar residues" evidence="1">
    <location>
        <begin position="63"/>
        <end position="77"/>
    </location>
</feature>
<comment type="caution">
    <text evidence="2">The sequence shown here is derived from an EMBL/GenBank/DDBJ whole genome shotgun (WGS) entry which is preliminary data.</text>
</comment>
<feature type="compositionally biased region" description="Basic and acidic residues" evidence="1">
    <location>
        <begin position="78"/>
        <end position="109"/>
    </location>
</feature>
<sequence>MTVDFCPQIRHASDYLTGSLCLHGVEAECGWLNYVGGSSISSKLSNTTKIGQENDKPRGEATKNINSSVDHSNNRMQRASEREREREGGKEECSREGDVESREQRRENSRQQQKKKKYKCFVEWFYLRELTRFNVIKVVSLGRTSFVCGRRPVTSVLAST</sequence>
<organism evidence="2 3">
    <name type="scientific">Trichinella murrelli</name>
    <dbReference type="NCBI Taxonomy" id="144512"/>
    <lineage>
        <taxon>Eukaryota</taxon>
        <taxon>Metazoa</taxon>
        <taxon>Ecdysozoa</taxon>
        <taxon>Nematoda</taxon>
        <taxon>Enoplea</taxon>
        <taxon>Dorylaimia</taxon>
        <taxon>Trichinellida</taxon>
        <taxon>Trichinellidae</taxon>
        <taxon>Trichinella</taxon>
    </lineage>
</organism>
<feature type="compositionally biased region" description="Basic and acidic residues" evidence="1">
    <location>
        <begin position="52"/>
        <end position="61"/>
    </location>
</feature>